<protein>
    <submittedName>
        <fullName evidence="2">Uncharacterized protein</fullName>
    </submittedName>
</protein>
<feature type="compositionally biased region" description="Basic and acidic residues" evidence="1">
    <location>
        <begin position="35"/>
        <end position="97"/>
    </location>
</feature>
<evidence type="ECO:0000313" key="3">
    <source>
        <dbReference type="Proteomes" id="UP000623129"/>
    </source>
</evidence>
<evidence type="ECO:0000313" key="2">
    <source>
        <dbReference type="EMBL" id="KAF3323597.1"/>
    </source>
</evidence>
<dbReference type="AlphaFoldDB" id="A0A833QR52"/>
<keyword evidence="3" id="KW-1185">Reference proteome</keyword>
<dbReference type="EMBL" id="SWLB01000023">
    <property type="protein sequence ID" value="KAF3323597.1"/>
    <property type="molecule type" value="Genomic_DNA"/>
</dbReference>
<dbReference type="PANTHER" id="PTHR36899:SF3">
    <property type="entry name" value="F13K23.8 PROTEIN"/>
    <property type="match status" value="1"/>
</dbReference>
<reference evidence="2" key="1">
    <citation type="submission" date="2020-01" db="EMBL/GenBank/DDBJ databases">
        <title>Genome sequence of Kobresia littledalei, the first chromosome-level genome in the family Cyperaceae.</title>
        <authorList>
            <person name="Qu G."/>
        </authorList>
    </citation>
    <scope>NUCLEOTIDE SEQUENCE</scope>
    <source>
        <strain evidence="2">C.B.Clarke</strain>
        <tissue evidence="2">Leaf</tissue>
    </source>
</reference>
<feature type="region of interest" description="Disordered" evidence="1">
    <location>
        <begin position="1"/>
        <end position="157"/>
    </location>
</feature>
<feature type="compositionally biased region" description="Polar residues" evidence="1">
    <location>
        <begin position="9"/>
        <end position="21"/>
    </location>
</feature>
<sequence length="218" mass="23919">MSEGIGATQALQPNPDSVQQISKRKPDSPPLDGSDDTRRTSKTPRLDQDQNARPCHDLSAENGEKEKVVDKGKTKEEEKEPDQNLDHNTDVSVDKGKGKMIVQENEAELDQNRNPSSRAFVDKGKGKMIMVEEEDSSDDSNVACVASGSDSDYSDDPLMEVDLNNILPSRTRRWAPPVPGAYLVPPDQDDDEDDDDDDDASDDGVAVDDDDDNDSESE</sequence>
<dbReference type="PANTHER" id="PTHR36899">
    <property type="entry name" value="OS04G0395700 PROTEIN"/>
    <property type="match status" value="1"/>
</dbReference>
<dbReference type="OrthoDB" id="696786at2759"/>
<name>A0A833QR52_9POAL</name>
<accession>A0A833QR52</accession>
<feature type="region of interest" description="Disordered" evidence="1">
    <location>
        <begin position="169"/>
        <end position="218"/>
    </location>
</feature>
<comment type="caution">
    <text evidence="2">The sequence shown here is derived from an EMBL/GenBank/DDBJ whole genome shotgun (WGS) entry which is preliminary data.</text>
</comment>
<organism evidence="2 3">
    <name type="scientific">Carex littledalei</name>
    <dbReference type="NCBI Taxonomy" id="544730"/>
    <lineage>
        <taxon>Eukaryota</taxon>
        <taxon>Viridiplantae</taxon>
        <taxon>Streptophyta</taxon>
        <taxon>Embryophyta</taxon>
        <taxon>Tracheophyta</taxon>
        <taxon>Spermatophyta</taxon>
        <taxon>Magnoliopsida</taxon>
        <taxon>Liliopsida</taxon>
        <taxon>Poales</taxon>
        <taxon>Cyperaceae</taxon>
        <taxon>Cyperoideae</taxon>
        <taxon>Cariceae</taxon>
        <taxon>Carex</taxon>
        <taxon>Carex subgen. Euthyceras</taxon>
    </lineage>
</organism>
<evidence type="ECO:0000256" key="1">
    <source>
        <dbReference type="SAM" id="MobiDB-lite"/>
    </source>
</evidence>
<feature type="compositionally biased region" description="Acidic residues" evidence="1">
    <location>
        <begin position="187"/>
        <end position="218"/>
    </location>
</feature>
<proteinExistence type="predicted"/>
<gene>
    <name evidence="2" type="ORF">FCM35_KLT12328</name>
</gene>
<dbReference type="Proteomes" id="UP000623129">
    <property type="component" value="Unassembled WGS sequence"/>
</dbReference>